<evidence type="ECO:0000256" key="12">
    <source>
        <dbReference type="SAM" id="Phobius"/>
    </source>
</evidence>
<dbReference type="Pfam" id="PF25398">
    <property type="entry name" value="CUX1_N"/>
    <property type="match status" value="1"/>
</dbReference>
<keyword evidence="4" id="KW-0813">Transport</keyword>
<keyword evidence="9 12" id="KW-0472">Membrane</keyword>
<dbReference type="PANTHER" id="PTHR14043:SF2">
    <property type="entry name" value="HOMEOBOX PROTEIN CUT"/>
    <property type="match status" value="1"/>
</dbReference>
<dbReference type="EMBL" id="JABAHT010000201">
    <property type="protein sequence ID" value="KAF4661352.1"/>
    <property type="molecule type" value="Genomic_DNA"/>
</dbReference>
<sequence length="660" mass="74941">MSVTSSPRVAEEEQTPTELWRSLNFPLLLEEMSNTVDMMAECRARSLESKKHLAEDTKAFQRRLLATSSGVSLPHCEDSSSTSQWDELLKSYQSEIDALSRRAKHAETSFNKLFQLLKPLPDPVSAADGLGATGGEEQLDEFSRAIRMKDDEIVRLTTKLHDLDAEFSTLTNQAVTVRRLRETIKAKDDEADEKVKAALSEQAEEFNRRLHAHGMEVDDHKRRLQHELDMEMQRRKEMEDLIAKAEEERLQYSKVSEDSLQALASENETLAADVDRLTAEVEALRTQLNWKNSSSQHLDGSNSTVELNLQQERVRSEALEVELAALRAKTDADRDERQNVIDELQRRESQASEELRATIERLEHQEKEVMRLRAVEEDLGKCQATLKRMNIVEYSTDPSEGTTDVERMLLGKVRNLEAQLAPLRVKASEADSMADELRRRQSEVMTLKESLDRLEKEVTADASPSSSLPYTPAAGVSNEEGNSTEPSLLDITRQQRDHLRTRVLALETERDSLRVEAGEKSRKCDRLYADNVRLLEQKKYWQSVSGGSSSSVEAPTKRARIISELDDGEDDVEMRYMPAYMQGVILSPFETFKTSEREKRLMKLPTGERMIVQVLTQMAGNRVTRIAGGVYLLGLHLLVFIVLYKLMHLSTQYENIATTG</sequence>
<evidence type="ECO:0000259" key="13">
    <source>
        <dbReference type="Pfam" id="PF08172"/>
    </source>
</evidence>
<comment type="similarity">
    <text evidence="2">Belongs to the CASP family.</text>
</comment>
<feature type="domain" description="CASP C-terminal" evidence="13">
    <location>
        <begin position="414"/>
        <end position="649"/>
    </location>
</feature>
<dbReference type="AlphaFoldDB" id="A0A7J6LPW5"/>
<dbReference type="Pfam" id="PF08172">
    <property type="entry name" value="CASP_C"/>
    <property type="match status" value="1"/>
</dbReference>
<dbReference type="PANTHER" id="PTHR14043">
    <property type="entry name" value="CCAAT DISPLACEMENT PROTEIN-RELATED"/>
    <property type="match status" value="1"/>
</dbReference>
<evidence type="ECO:0000313" key="16">
    <source>
        <dbReference type="Proteomes" id="UP000570595"/>
    </source>
</evidence>
<proteinExistence type="inferred from homology"/>
<evidence type="ECO:0000256" key="6">
    <source>
        <dbReference type="ARBA" id="ARBA00022989"/>
    </source>
</evidence>
<feature type="coiled-coil region" evidence="10">
    <location>
        <begin position="221"/>
        <end position="375"/>
    </location>
</feature>
<evidence type="ECO:0000256" key="3">
    <source>
        <dbReference type="ARBA" id="ARBA00018691"/>
    </source>
</evidence>
<name>A0A7J6LPW5_PEROL</name>
<reference evidence="15 16" key="1">
    <citation type="submission" date="2020-04" db="EMBL/GenBank/DDBJ databases">
        <title>Perkinsus olseni comparative genomics.</title>
        <authorList>
            <person name="Bogema D.R."/>
        </authorList>
    </citation>
    <scope>NUCLEOTIDE SEQUENCE [LARGE SCALE GENOMIC DNA]</scope>
    <source>
        <strain evidence="15">ATCC PRA-179</strain>
    </source>
</reference>
<dbReference type="Proteomes" id="UP000570595">
    <property type="component" value="Unassembled WGS sequence"/>
</dbReference>
<feature type="region of interest" description="Disordered" evidence="11">
    <location>
        <begin position="448"/>
        <end position="486"/>
    </location>
</feature>
<evidence type="ECO:0000256" key="8">
    <source>
        <dbReference type="ARBA" id="ARBA00023054"/>
    </source>
</evidence>
<feature type="compositionally biased region" description="Basic and acidic residues" evidence="11">
    <location>
        <begin position="449"/>
        <end position="459"/>
    </location>
</feature>
<keyword evidence="8 10" id="KW-0175">Coiled coil</keyword>
<evidence type="ECO:0000256" key="1">
    <source>
        <dbReference type="ARBA" id="ARBA00004409"/>
    </source>
</evidence>
<dbReference type="OrthoDB" id="429808at2759"/>
<keyword evidence="5 12" id="KW-0812">Transmembrane</keyword>
<comment type="caution">
    <text evidence="15">The sequence shown here is derived from an EMBL/GenBank/DDBJ whole genome shotgun (WGS) entry which is preliminary data.</text>
</comment>
<comment type="subcellular location">
    <subcellularLocation>
        <location evidence="1">Golgi apparatus membrane</location>
        <topology evidence="1">Single-pass type IV membrane protein</topology>
    </subcellularLocation>
</comment>
<dbReference type="InterPro" id="IPR057476">
    <property type="entry name" value="Cux_N"/>
</dbReference>
<feature type="transmembrane region" description="Helical" evidence="12">
    <location>
        <begin position="626"/>
        <end position="644"/>
    </location>
</feature>
<keyword evidence="7" id="KW-0333">Golgi apparatus</keyword>
<organism evidence="15 16">
    <name type="scientific">Perkinsus olseni</name>
    <name type="common">Perkinsus atlanticus</name>
    <dbReference type="NCBI Taxonomy" id="32597"/>
    <lineage>
        <taxon>Eukaryota</taxon>
        <taxon>Sar</taxon>
        <taxon>Alveolata</taxon>
        <taxon>Perkinsozoa</taxon>
        <taxon>Perkinsea</taxon>
        <taxon>Perkinsida</taxon>
        <taxon>Perkinsidae</taxon>
        <taxon>Perkinsus</taxon>
    </lineage>
</organism>
<gene>
    <name evidence="15" type="ORF">FOZ61_003358</name>
</gene>
<evidence type="ECO:0000259" key="14">
    <source>
        <dbReference type="Pfam" id="PF25398"/>
    </source>
</evidence>
<dbReference type="InterPro" id="IPR012955">
    <property type="entry name" value="CASP_C"/>
</dbReference>
<evidence type="ECO:0000256" key="9">
    <source>
        <dbReference type="ARBA" id="ARBA00023136"/>
    </source>
</evidence>
<dbReference type="GO" id="GO:0000139">
    <property type="term" value="C:Golgi membrane"/>
    <property type="evidence" value="ECO:0007669"/>
    <property type="project" value="UniProtKB-SubCell"/>
</dbReference>
<protein>
    <recommendedName>
        <fullName evidence="3">Protein CASP</fullName>
    </recommendedName>
</protein>
<evidence type="ECO:0000256" key="4">
    <source>
        <dbReference type="ARBA" id="ARBA00022448"/>
    </source>
</evidence>
<accession>A0A7J6LPW5</accession>
<evidence type="ECO:0000256" key="2">
    <source>
        <dbReference type="ARBA" id="ARBA00006415"/>
    </source>
</evidence>
<dbReference type="GO" id="GO:0006891">
    <property type="term" value="P:intra-Golgi vesicle-mediated transport"/>
    <property type="evidence" value="ECO:0007669"/>
    <property type="project" value="InterPro"/>
</dbReference>
<evidence type="ECO:0000256" key="11">
    <source>
        <dbReference type="SAM" id="MobiDB-lite"/>
    </source>
</evidence>
<feature type="domain" description="Cux N-terminal" evidence="14">
    <location>
        <begin position="17"/>
        <end position="126"/>
    </location>
</feature>
<evidence type="ECO:0000256" key="7">
    <source>
        <dbReference type="ARBA" id="ARBA00023034"/>
    </source>
</evidence>
<evidence type="ECO:0000256" key="10">
    <source>
        <dbReference type="SAM" id="Coils"/>
    </source>
</evidence>
<keyword evidence="6 12" id="KW-1133">Transmembrane helix</keyword>
<evidence type="ECO:0000256" key="5">
    <source>
        <dbReference type="ARBA" id="ARBA00022692"/>
    </source>
</evidence>
<evidence type="ECO:0000313" key="15">
    <source>
        <dbReference type="EMBL" id="KAF4661352.1"/>
    </source>
</evidence>